<dbReference type="PROSITE" id="PS51767">
    <property type="entry name" value="PEPTIDASE_A1"/>
    <property type="match status" value="1"/>
</dbReference>
<reference evidence="8 9" key="1">
    <citation type="submission" date="2017-09" db="EMBL/GenBank/DDBJ databases">
        <authorList>
            <consortium name="International Durum Wheat Genome Sequencing Consortium (IDWGSC)"/>
            <person name="Milanesi L."/>
        </authorList>
    </citation>
    <scope>NUCLEOTIDE SEQUENCE [LARGE SCALE GENOMIC DNA]</scope>
    <source>
        <strain evidence="9">cv. Svevo</strain>
    </source>
</reference>
<evidence type="ECO:0000256" key="5">
    <source>
        <dbReference type="ARBA" id="ARBA00023180"/>
    </source>
</evidence>
<dbReference type="SUPFAM" id="SSF50630">
    <property type="entry name" value="Acid proteases"/>
    <property type="match status" value="1"/>
</dbReference>
<protein>
    <recommendedName>
        <fullName evidence="7">Peptidase A1 domain-containing protein</fullName>
    </recommendedName>
</protein>
<dbReference type="InterPro" id="IPR032799">
    <property type="entry name" value="TAXi_C"/>
</dbReference>
<dbReference type="PANTHER" id="PTHR47967">
    <property type="entry name" value="OS07G0603500 PROTEIN-RELATED"/>
    <property type="match status" value="1"/>
</dbReference>
<accession>A0A9R0XNY0</accession>
<evidence type="ECO:0000313" key="9">
    <source>
        <dbReference type="Proteomes" id="UP000324705"/>
    </source>
</evidence>
<comment type="similarity">
    <text evidence="1">Belongs to the peptidase A1 family.</text>
</comment>
<proteinExistence type="inferred from homology"/>
<evidence type="ECO:0000259" key="7">
    <source>
        <dbReference type="PROSITE" id="PS51767"/>
    </source>
</evidence>
<gene>
    <name evidence="8" type="ORF">TRITD_5Bv1G243850</name>
</gene>
<dbReference type="OMA" id="GRWSNGC"/>
<dbReference type="Pfam" id="PF14541">
    <property type="entry name" value="TAXi_C"/>
    <property type="match status" value="1"/>
</dbReference>
<evidence type="ECO:0000256" key="3">
    <source>
        <dbReference type="ARBA" id="ARBA00022750"/>
    </source>
</evidence>
<dbReference type="InterPro" id="IPR032861">
    <property type="entry name" value="TAXi_N"/>
</dbReference>
<dbReference type="AlphaFoldDB" id="A0A9R0XNY0"/>
<evidence type="ECO:0000313" key="8">
    <source>
        <dbReference type="EMBL" id="VAI40016.1"/>
    </source>
</evidence>
<dbReference type="Gramene" id="TRITD5Bv1G243850.1">
    <property type="protein sequence ID" value="TRITD5Bv1G243850.1"/>
    <property type="gene ID" value="TRITD5Bv1G243850"/>
</dbReference>
<dbReference type="EMBL" id="LT934120">
    <property type="protein sequence ID" value="VAI40016.1"/>
    <property type="molecule type" value="Genomic_DNA"/>
</dbReference>
<dbReference type="InterPro" id="IPR051708">
    <property type="entry name" value="Plant_Aspart_Prot_A1"/>
</dbReference>
<keyword evidence="3" id="KW-0064">Aspartyl protease</keyword>
<feature type="domain" description="Peptidase A1" evidence="7">
    <location>
        <begin position="82"/>
        <end position="430"/>
    </location>
</feature>
<dbReference type="GO" id="GO:0006508">
    <property type="term" value="P:proteolysis"/>
    <property type="evidence" value="ECO:0007669"/>
    <property type="project" value="UniProtKB-KW"/>
</dbReference>
<keyword evidence="2" id="KW-0645">Protease</keyword>
<feature type="signal peptide" evidence="6">
    <location>
        <begin position="1"/>
        <end position="27"/>
    </location>
</feature>
<keyword evidence="5" id="KW-0325">Glycoprotein</keyword>
<feature type="chain" id="PRO_5040493807" description="Peptidase A1 domain-containing protein" evidence="6">
    <location>
        <begin position="28"/>
        <end position="442"/>
    </location>
</feature>
<dbReference type="Gene3D" id="2.40.70.10">
    <property type="entry name" value="Acid Proteases"/>
    <property type="match status" value="2"/>
</dbReference>
<dbReference type="Proteomes" id="UP000324705">
    <property type="component" value="Chromosome 5B"/>
</dbReference>
<dbReference type="InterPro" id="IPR034161">
    <property type="entry name" value="Pepsin-like_plant"/>
</dbReference>
<dbReference type="InterPro" id="IPR033121">
    <property type="entry name" value="PEPTIDASE_A1"/>
</dbReference>
<evidence type="ECO:0000256" key="2">
    <source>
        <dbReference type="ARBA" id="ARBA00022670"/>
    </source>
</evidence>
<keyword evidence="9" id="KW-1185">Reference proteome</keyword>
<sequence>MKPDTRAIILLPLMLISLVTFLHPAAADNGRPCRSEGLSLRLVPNTGWNSTMHVDRDGFLHLDEAATTTLRPHIRGPRGLTYSVATTVGTGHGRRTYDLELDTASSLTWMQCVPIARPFTQVPPPFNPLASPSFRRVSRVSTLCNGPSTRKECEFRATRLDGARVSGVLVNETVAFTDDAEVHGVVIGCAHTTTGFHSHEVLAGVLGLGKQRPSLIWTRLHQHGQDGRFSYCLSGPGHPNRHGFLQFGADVPATGHMRSTKILYVRMTDPEFSPYHVGLTGVSVAGLPLSLPHGRIKELFQRRKLHDGRWSNGCVIDPGTGMTVMIKPAYDLLVHAVEERVRRLGLPKVEGNQYPVCFRGATRAAFEHLPTVTLHLDNDLVLRPQQLFVLVHQDACLTVMPSEHITIIGAMQQVNTRFVYDVAAGRIHFAHEDCHGDMGGQN</sequence>
<dbReference type="CDD" id="cd05476">
    <property type="entry name" value="pepsin_A_like_plant"/>
    <property type="match status" value="1"/>
</dbReference>
<dbReference type="Pfam" id="PF14543">
    <property type="entry name" value="TAXi_N"/>
    <property type="match status" value="1"/>
</dbReference>
<organism evidence="8 9">
    <name type="scientific">Triticum turgidum subsp. durum</name>
    <name type="common">Durum wheat</name>
    <name type="synonym">Triticum durum</name>
    <dbReference type="NCBI Taxonomy" id="4567"/>
    <lineage>
        <taxon>Eukaryota</taxon>
        <taxon>Viridiplantae</taxon>
        <taxon>Streptophyta</taxon>
        <taxon>Embryophyta</taxon>
        <taxon>Tracheophyta</taxon>
        <taxon>Spermatophyta</taxon>
        <taxon>Magnoliopsida</taxon>
        <taxon>Liliopsida</taxon>
        <taxon>Poales</taxon>
        <taxon>Poaceae</taxon>
        <taxon>BOP clade</taxon>
        <taxon>Pooideae</taxon>
        <taxon>Triticodae</taxon>
        <taxon>Triticeae</taxon>
        <taxon>Triticinae</taxon>
        <taxon>Triticum</taxon>
    </lineage>
</organism>
<evidence type="ECO:0000256" key="1">
    <source>
        <dbReference type="ARBA" id="ARBA00007447"/>
    </source>
</evidence>
<keyword evidence="4" id="KW-0378">Hydrolase</keyword>
<evidence type="ECO:0000256" key="4">
    <source>
        <dbReference type="ARBA" id="ARBA00022801"/>
    </source>
</evidence>
<keyword evidence="6" id="KW-0732">Signal</keyword>
<dbReference type="GO" id="GO:0005576">
    <property type="term" value="C:extracellular region"/>
    <property type="evidence" value="ECO:0007669"/>
    <property type="project" value="TreeGrafter"/>
</dbReference>
<dbReference type="InterPro" id="IPR021109">
    <property type="entry name" value="Peptidase_aspartic_dom_sf"/>
</dbReference>
<name>A0A9R0XNY0_TRITD</name>
<dbReference type="PANTHER" id="PTHR47967:SF122">
    <property type="entry name" value="PEPTIDASE A1 DOMAIN-CONTAINING PROTEIN"/>
    <property type="match status" value="1"/>
</dbReference>
<evidence type="ECO:0000256" key="6">
    <source>
        <dbReference type="SAM" id="SignalP"/>
    </source>
</evidence>
<dbReference type="GO" id="GO:0004190">
    <property type="term" value="F:aspartic-type endopeptidase activity"/>
    <property type="evidence" value="ECO:0007669"/>
    <property type="project" value="UniProtKB-KW"/>
</dbReference>